<organism evidence="22 23">
    <name type="scientific">Limulus polyphemus</name>
    <name type="common">Atlantic horseshoe crab</name>
    <dbReference type="NCBI Taxonomy" id="6850"/>
    <lineage>
        <taxon>Eukaryota</taxon>
        <taxon>Metazoa</taxon>
        <taxon>Ecdysozoa</taxon>
        <taxon>Arthropoda</taxon>
        <taxon>Chelicerata</taxon>
        <taxon>Merostomata</taxon>
        <taxon>Xiphosura</taxon>
        <taxon>Limulidae</taxon>
        <taxon>Limulus</taxon>
    </lineage>
</organism>
<dbReference type="SUPFAM" id="SSF81301">
    <property type="entry name" value="Nucleotidyltransferase"/>
    <property type="match status" value="1"/>
</dbReference>
<keyword evidence="12" id="KW-0227">DNA damage</keyword>
<dbReference type="Pfam" id="PF14791">
    <property type="entry name" value="DNA_pol_B_thumb"/>
    <property type="match status" value="1"/>
</dbReference>
<evidence type="ECO:0000313" key="23">
    <source>
        <dbReference type="RefSeq" id="XP_022247566.1"/>
    </source>
</evidence>
<dbReference type="Pfam" id="PF10391">
    <property type="entry name" value="DNA_pol_lambd_f"/>
    <property type="match status" value="1"/>
</dbReference>
<evidence type="ECO:0000256" key="12">
    <source>
        <dbReference type="ARBA" id="ARBA00022763"/>
    </source>
</evidence>
<dbReference type="RefSeq" id="XP_022247566.1">
    <property type="nucleotide sequence ID" value="XM_022391858.1"/>
</dbReference>
<comment type="similarity">
    <text evidence="4 20">Belongs to the DNA polymerase type-X family.</text>
</comment>
<dbReference type="Pfam" id="PF14792">
    <property type="entry name" value="DNA_pol_B_palm"/>
    <property type="match status" value="1"/>
</dbReference>
<evidence type="ECO:0000256" key="8">
    <source>
        <dbReference type="ARBA" id="ARBA00022679"/>
    </source>
</evidence>
<dbReference type="InterPro" id="IPR022312">
    <property type="entry name" value="DNA_pol_X"/>
</dbReference>
<dbReference type="InterPro" id="IPR001726">
    <property type="entry name" value="TdT/Mu"/>
</dbReference>
<keyword evidence="15" id="KW-0238">DNA-binding</keyword>
<dbReference type="GeneID" id="106464170"/>
<evidence type="ECO:0000256" key="15">
    <source>
        <dbReference type="ARBA" id="ARBA00023125"/>
    </source>
</evidence>
<dbReference type="Gene3D" id="3.30.460.10">
    <property type="entry name" value="Beta Polymerase, domain 2"/>
    <property type="match status" value="1"/>
</dbReference>
<dbReference type="SUPFAM" id="SSF81585">
    <property type="entry name" value="PsbU/PolX domain-like"/>
    <property type="match status" value="1"/>
</dbReference>
<evidence type="ECO:0000256" key="19">
    <source>
        <dbReference type="ARBA" id="ARBA00049244"/>
    </source>
</evidence>
<comment type="cofactor">
    <cofactor evidence="2">
        <name>Mg(2+)</name>
        <dbReference type="ChEBI" id="CHEBI:18420"/>
    </cofactor>
</comment>
<evidence type="ECO:0000256" key="13">
    <source>
        <dbReference type="ARBA" id="ARBA00022842"/>
    </source>
</evidence>
<evidence type="ECO:0000256" key="16">
    <source>
        <dbReference type="ARBA" id="ARBA00023204"/>
    </source>
</evidence>
<evidence type="ECO:0000256" key="7">
    <source>
        <dbReference type="ARBA" id="ARBA00022634"/>
    </source>
</evidence>
<evidence type="ECO:0000256" key="1">
    <source>
        <dbReference type="ARBA" id="ARBA00001936"/>
    </source>
</evidence>
<dbReference type="PANTHER" id="PTHR11276:SF28">
    <property type="entry name" value="DNA POLYMERASE LAMBDA"/>
    <property type="match status" value="1"/>
</dbReference>
<dbReference type="PANTHER" id="PTHR11276">
    <property type="entry name" value="DNA POLYMERASE TYPE-X FAMILY MEMBER"/>
    <property type="match status" value="1"/>
</dbReference>
<proteinExistence type="inferred from homology"/>
<dbReference type="EC" id="2.7.7.7" evidence="5"/>
<dbReference type="InterPro" id="IPR018944">
    <property type="entry name" value="DNA_pol_lambd_fingers_domain"/>
</dbReference>
<dbReference type="InterPro" id="IPR036420">
    <property type="entry name" value="BRCT_dom_sf"/>
</dbReference>
<keyword evidence="13 20" id="KW-0460">Magnesium</keyword>
<comment type="subcellular location">
    <subcellularLocation>
        <location evidence="3 20">Nucleus</location>
    </subcellularLocation>
</comment>
<dbReference type="InterPro" id="IPR001357">
    <property type="entry name" value="BRCT_dom"/>
</dbReference>
<dbReference type="InterPro" id="IPR027421">
    <property type="entry name" value="DNA_pol_lamdba_lyase_dom_sf"/>
</dbReference>
<protein>
    <recommendedName>
        <fullName evidence="6">DNA polymerase lambda</fullName>
        <ecNumber evidence="5">2.7.7.7</ecNumber>
    </recommendedName>
</protein>
<keyword evidence="8 20" id="KW-0808">Transferase</keyword>
<evidence type="ECO:0000256" key="20">
    <source>
        <dbReference type="PIRNR" id="PIRNR000817"/>
    </source>
</evidence>
<dbReference type="InterPro" id="IPR029398">
    <property type="entry name" value="PolB_thumb"/>
</dbReference>
<dbReference type="InterPro" id="IPR019843">
    <property type="entry name" value="DNA_pol-X_BS"/>
</dbReference>
<dbReference type="Gene3D" id="3.30.210.10">
    <property type="entry name" value="DNA polymerase, thumb domain"/>
    <property type="match status" value="1"/>
</dbReference>
<comment type="cofactor">
    <cofactor evidence="1">
        <name>Mn(2+)</name>
        <dbReference type="ChEBI" id="CHEBI:29035"/>
    </cofactor>
</comment>
<evidence type="ECO:0000256" key="4">
    <source>
        <dbReference type="ARBA" id="ARBA00008323"/>
    </source>
</evidence>
<dbReference type="InterPro" id="IPR037160">
    <property type="entry name" value="DNA_Pol_thumb_sf"/>
</dbReference>
<dbReference type="SUPFAM" id="SSF52113">
    <property type="entry name" value="BRCT domain"/>
    <property type="match status" value="1"/>
</dbReference>
<sequence length="449" mass="50897">MEKSSTATTCTKKDESCNKTRTRNTETTSSNEETMFFRDVKAFIIPSGIGHKRLELFQKQLTKYGGNVEQTLTEMTTHIIVDESIEWLKICKILKGNEIFSTLTKVGQTDKWVCARSSRQQTTNLNYDITVKLEVLAETYKNTKDQWRALGYQKAISALKNHHKKITTWEEARSLPGIGTQLADKIWEIIQSGHLRKIDEVCCSERNSAIGLFTKVWGAGPSTAELWVQQGFRTLKDLKTKAKLSRQQQIGLKYFDEIQDRMSREEAGEIFNTVQESAWLVQPELECIACGSYRRGKSNCGDLDVLITHPDGKSHVGVLPKIVALLHSTGFLTDDLVSCVETGNQKKYMGICKLSGVNKKHRRLDIIVAPKSEFACALLYFTGSAHFNRSMRLLARRKGMALSESSLREGVIRKGQEHIMEGYPLPTLTEESIFDYLGLEYRAPEERDH</sequence>
<dbReference type="SMART" id="SM00483">
    <property type="entry name" value="POLXc"/>
    <property type="match status" value="1"/>
</dbReference>
<dbReference type="CDD" id="cd00141">
    <property type="entry name" value="NT_POLXc"/>
    <property type="match status" value="1"/>
</dbReference>
<evidence type="ECO:0000256" key="11">
    <source>
        <dbReference type="ARBA" id="ARBA00022723"/>
    </source>
</evidence>
<evidence type="ECO:0000313" key="22">
    <source>
        <dbReference type="Proteomes" id="UP000694941"/>
    </source>
</evidence>
<dbReference type="PRINTS" id="PR00870">
    <property type="entry name" value="DNAPOLXBETA"/>
</dbReference>
<dbReference type="InterPro" id="IPR010996">
    <property type="entry name" value="HHH_MUS81"/>
</dbReference>
<dbReference type="SUPFAM" id="SSF47802">
    <property type="entry name" value="DNA polymerase beta, N-terminal domain-like"/>
    <property type="match status" value="1"/>
</dbReference>
<dbReference type="InterPro" id="IPR043519">
    <property type="entry name" value="NT_sf"/>
</dbReference>
<dbReference type="Pfam" id="PF00533">
    <property type="entry name" value="BRCT"/>
    <property type="match status" value="1"/>
</dbReference>
<keyword evidence="7" id="KW-0237">DNA synthesis</keyword>
<keyword evidence="16" id="KW-0234">DNA repair</keyword>
<keyword evidence="17" id="KW-0456">Lyase</keyword>
<evidence type="ECO:0000256" key="17">
    <source>
        <dbReference type="ARBA" id="ARBA00023239"/>
    </source>
</evidence>
<reference evidence="23" key="1">
    <citation type="submission" date="2025-08" db="UniProtKB">
        <authorList>
            <consortium name="RefSeq"/>
        </authorList>
    </citation>
    <scope>IDENTIFICATION</scope>
    <source>
        <tissue evidence="23">Muscle</tissue>
    </source>
</reference>
<comment type="catalytic activity">
    <reaction evidence="19">
        <text>DNA(n) + a 2'-deoxyribonucleoside 5'-triphosphate = DNA(n+1) + diphosphate</text>
        <dbReference type="Rhea" id="RHEA:22508"/>
        <dbReference type="Rhea" id="RHEA-COMP:17339"/>
        <dbReference type="Rhea" id="RHEA-COMP:17340"/>
        <dbReference type="ChEBI" id="CHEBI:33019"/>
        <dbReference type="ChEBI" id="CHEBI:61560"/>
        <dbReference type="ChEBI" id="CHEBI:173112"/>
        <dbReference type="EC" id="2.7.7.7"/>
    </reaction>
</comment>
<dbReference type="PROSITE" id="PS50172">
    <property type="entry name" value="BRCT"/>
    <property type="match status" value="1"/>
</dbReference>
<evidence type="ECO:0000256" key="5">
    <source>
        <dbReference type="ARBA" id="ARBA00012417"/>
    </source>
</evidence>
<dbReference type="PIRSF" id="PIRSF000817">
    <property type="entry name" value="DNA_NT"/>
    <property type="match status" value="1"/>
</dbReference>
<dbReference type="InterPro" id="IPR002008">
    <property type="entry name" value="DNA_pol_X_beta-like"/>
</dbReference>
<evidence type="ECO:0000256" key="2">
    <source>
        <dbReference type="ARBA" id="ARBA00001946"/>
    </source>
</evidence>
<feature type="domain" description="BRCT" evidence="21">
    <location>
        <begin position="32"/>
        <end position="113"/>
    </location>
</feature>
<keyword evidence="14" id="KW-0239">DNA-directed DNA polymerase</keyword>
<gene>
    <name evidence="23" type="primary">LOC106464170</name>
</gene>
<keyword evidence="18 20" id="KW-0539">Nucleus</keyword>
<dbReference type="PROSITE" id="PS00522">
    <property type="entry name" value="DNA_POLYMERASE_X"/>
    <property type="match status" value="1"/>
</dbReference>
<dbReference type="Proteomes" id="UP000694941">
    <property type="component" value="Unplaced"/>
</dbReference>
<dbReference type="Pfam" id="PF14716">
    <property type="entry name" value="HHH_8"/>
    <property type="match status" value="1"/>
</dbReference>
<dbReference type="InterPro" id="IPR002054">
    <property type="entry name" value="DNA-dir_DNA_pol_X"/>
</dbReference>
<dbReference type="InterPro" id="IPR028207">
    <property type="entry name" value="DNA_pol_B_palm_palm"/>
</dbReference>
<dbReference type="Gene3D" id="3.40.50.10190">
    <property type="entry name" value="BRCT domain"/>
    <property type="match status" value="1"/>
</dbReference>
<evidence type="ECO:0000256" key="6">
    <source>
        <dbReference type="ARBA" id="ARBA00016513"/>
    </source>
</evidence>
<keyword evidence="10" id="KW-0235">DNA replication</keyword>
<dbReference type="Gene3D" id="1.10.150.20">
    <property type="entry name" value="5' to 3' exonuclease, C-terminal subdomain"/>
    <property type="match status" value="1"/>
</dbReference>
<evidence type="ECO:0000256" key="18">
    <source>
        <dbReference type="ARBA" id="ARBA00023242"/>
    </source>
</evidence>
<keyword evidence="9 20" id="KW-0548">Nucleotidyltransferase</keyword>
<evidence type="ECO:0000256" key="9">
    <source>
        <dbReference type="ARBA" id="ARBA00022695"/>
    </source>
</evidence>
<keyword evidence="22" id="KW-1185">Reference proteome</keyword>
<evidence type="ECO:0000256" key="14">
    <source>
        <dbReference type="ARBA" id="ARBA00022932"/>
    </source>
</evidence>
<dbReference type="PRINTS" id="PR00869">
    <property type="entry name" value="DNAPOLX"/>
</dbReference>
<name>A0ABM1SVB0_LIMPO</name>
<keyword evidence="11 20" id="KW-0479">Metal-binding</keyword>
<evidence type="ECO:0000256" key="10">
    <source>
        <dbReference type="ARBA" id="ARBA00022705"/>
    </source>
</evidence>
<evidence type="ECO:0000259" key="21">
    <source>
        <dbReference type="PROSITE" id="PS50172"/>
    </source>
</evidence>
<accession>A0ABM1SVB0</accession>
<dbReference type="Gene3D" id="1.10.150.110">
    <property type="entry name" value="DNA polymerase beta, N-terminal domain-like"/>
    <property type="match status" value="1"/>
</dbReference>
<evidence type="ECO:0000256" key="3">
    <source>
        <dbReference type="ARBA" id="ARBA00004123"/>
    </source>
</evidence>